<feature type="coiled-coil region" evidence="6">
    <location>
        <begin position="486"/>
        <end position="538"/>
    </location>
</feature>
<dbReference type="GO" id="GO:0005856">
    <property type="term" value="C:cytoskeleton"/>
    <property type="evidence" value="ECO:0007669"/>
    <property type="project" value="UniProtKB-SubCell"/>
</dbReference>
<protein>
    <submittedName>
        <fullName evidence="10">Myosin-9-like isoform X1</fullName>
    </submittedName>
</protein>
<evidence type="ECO:0000256" key="5">
    <source>
        <dbReference type="PROSITE-ProRule" id="PRU00283"/>
    </source>
</evidence>
<accession>A0A6P4XQW3</accession>
<dbReference type="GO" id="GO:0007018">
    <property type="term" value="P:microtubule-based movement"/>
    <property type="evidence" value="ECO:0007669"/>
    <property type="project" value="InterPro"/>
</dbReference>
<dbReference type="Pfam" id="PF00225">
    <property type="entry name" value="Kinesin"/>
    <property type="match status" value="1"/>
</dbReference>
<feature type="region of interest" description="Disordered" evidence="7">
    <location>
        <begin position="1"/>
        <end position="332"/>
    </location>
</feature>
<name>A0A6P4XQW3_BRABE</name>
<keyword evidence="5" id="KW-0505">Motor protein</keyword>
<dbReference type="CDD" id="cd01366">
    <property type="entry name" value="KISc_C_terminal"/>
    <property type="match status" value="1"/>
</dbReference>
<dbReference type="InterPro" id="IPR036961">
    <property type="entry name" value="Kinesin_motor_dom_sf"/>
</dbReference>
<dbReference type="InterPro" id="IPR027417">
    <property type="entry name" value="P-loop_NTPase"/>
</dbReference>
<feature type="compositionally biased region" description="Basic and acidic residues" evidence="7">
    <location>
        <begin position="1202"/>
        <end position="1212"/>
    </location>
</feature>
<dbReference type="SUPFAM" id="SSF52540">
    <property type="entry name" value="P-loop containing nucleoside triphosphate hydrolases"/>
    <property type="match status" value="1"/>
</dbReference>
<keyword evidence="4" id="KW-0206">Cytoskeleton</keyword>
<feature type="compositionally biased region" description="Polar residues" evidence="7">
    <location>
        <begin position="244"/>
        <end position="255"/>
    </location>
</feature>
<feature type="compositionally biased region" description="Polar residues" evidence="7">
    <location>
        <begin position="314"/>
        <end position="326"/>
    </location>
</feature>
<dbReference type="FunFam" id="3.40.850.10:FF:000113">
    <property type="entry name" value="Kinesin-like protein"/>
    <property type="match status" value="1"/>
</dbReference>
<keyword evidence="2 5" id="KW-0547">Nucleotide-binding</keyword>
<organism evidence="9 10">
    <name type="scientific">Branchiostoma belcheri</name>
    <name type="common">Amphioxus</name>
    <dbReference type="NCBI Taxonomy" id="7741"/>
    <lineage>
        <taxon>Eukaryota</taxon>
        <taxon>Metazoa</taxon>
        <taxon>Chordata</taxon>
        <taxon>Cephalochordata</taxon>
        <taxon>Leptocardii</taxon>
        <taxon>Amphioxiformes</taxon>
        <taxon>Branchiostomatidae</taxon>
        <taxon>Branchiostoma</taxon>
    </lineage>
</organism>
<keyword evidence="3 5" id="KW-0067">ATP-binding</keyword>
<reference evidence="10" key="1">
    <citation type="submission" date="2025-08" db="UniProtKB">
        <authorList>
            <consortium name="RefSeq"/>
        </authorList>
    </citation>
    <scope>IDENTIFICATION</scope>
    <source>
        <tissue evidence="10">Gonad</tissue>
    </source>
</reference>
<dbReference type="KEGG" id="bbel:109462403"/>
<dbReference type="InterPro" id="IPR027640">
    <property type="entry name" value="Kinesin-like_fam"/>
</dbReference>
<dbReference type="PROSITE" id="PS50067">
    <property type="entry name" value="KINESIN_MOTOR_2"/>
    <property type="match status" value="1"/>
</dbReference>
<feature type="compositionally biased region" description="Acidic residues" evidence="7">
    <location>
        <begin position="837"/>
        <end position="846"/>
    </location>
</feature>
<feature type="compositionally biased region" description="Low complexity" evidence="7">
    <location>
        <begin position="1243"/>
        <end position="1253"/>
    </location>
</feature>
<dbReference type="PANTHER" id="PTHR47972:SF16">
    <property type="entry name" value="KINESIN-LIKE PROTEIN"/>
    <property type="match status" value="1"/>
</dbReference>
<evidence type="ECO:0000256" key="6">
    <source>
        <dbReference type="SAM" id="Coils"/>
    </source>
</evidence>
<evidence type="ECO:0000256" key="7">
    <source>
        <dbReference type="SAM" id="MobiDB-lite"/>
    </source>
</evidence>
<feature type="domain" description="Kinesin motor" evidence="8">
    <location>
        <begin position="1370"/>
        <end position="1690"/>
    </location>
</feature>
<sequence>MATVQKPRPAKKRTQVEPAAEDSPPPAEQGAWEDEKEKTDTVSQGSLISVKAAENGNMADTVGGGDGKEEGRPTSPAGKSQSSRPGTPSNDLDGEKRGGKKRKKTNAVEPTDRPVSATPSSGDAAKDKDHKEAWDESSMTSSMADMAETKARTKKPASEVDPDLPGTTPAQNGETDIPGSVSDLKTTTEGRGTPTPKMTEIDMSDDEDTGQKNKRKAGKERQGSAASTKSATQETGQLKRPSTAPMSRPSTSDSAQMKRPKTAGSTRPSTAGTRRSPGEGTHGGSVPSMQSVISVEEAGADGRVDRTGGKRPQSAVSTDTRASTPLLSPPEVKGEQQAYVPYVYAKESIAKVMDDMKRMKGNHIKIVGQIEENYRTIENETQSQFNIFVLGLRSQYGDKVKTFRQVIEAHRAELQRKEQYWDESLTSLSQRNKQLLKEKRTLLIQNKVEFERLETEKKAAVAELTKSVDHEHKEFLQEKKLHEEDKASYLEELDFLRKSVKSMEEKHREQVTTMEEETKVLKDQYESEKTEVARLKELLAKSGDKGDIAIATAAAATVISTGVSIEERDRLQKQLVDVHKELAEMRAKYEATYAQLQTMVEASGKDSIEEKIEAVKKEKAVITEEEQRLRDEIEQWRKEFVDREGRDPTEEDRPSMVQENYVQLEEVGLLNKQLEEKLETLLLLRDGKMPQVKVEKVPEPITVTVPDPAVVAELDATRQKLAELQQLLQQKEKEKKDLEKEKKALEKENKKLSKNKSSGSPTASTGQLSQLQLLLQAVVEQVHSIHGDVKKAAEKVQKRCNDEEDQQEALSDTRDKAQQAVDDWAKKFEEENGREPTEEDRDEEAENLYVSLEESQKRVQENQTAILALTAIRTGQVPQEFAITGPTPAVTAATGVSSEELSELEDRIRELEEERDELKDTNSDLTDSLEQLKLQLASAAQGDSSAAVAAVAAFSAVTEDESGELSKEYDEATGQKEEMSAHMASLQQEVDSLEAQLRQEKSDHKDTQEELDNLKQELEKLKDQWGQEKTEWEGKLETGKQTAQDELAATDEALQKAKARIEELEKARLKNLPVDAQEEVKELQIKLAAAEAAKAAAVKAKISAEGGTADYKLQVDTLNKAVQQEKKTNKELQDALLKHRKEKEKEVKEVVKAAEKKEKQRAEEEKKKISALEKKIAQLSAAAAAAAARPAAAERPTTAKGTDAKTEAKLKQVQEQYQAQKKEAQEAKERVRALERELKELKSAAASAAAGEKSGAKKTEKQLKDLEKKLESEKKKVERETKKADGLEQELKEVTKERDGLQADLKKKEAELDNLGVAAKQGLEAMEKAEGLEKEVKKLTAENKTLTENYNSERVLRKKYYNMVEDMKGKIRVYCRSRPLSGSELERGNVKIIRSPDEYTIQVDSNRGTKEFQFDSIFGEEHSQEKIFEDTNNLIQSAVDGYNVCIFAYGQTGSGKTFTMIGDKDQRFPGIAPRAFDRIFELIEENKSKFSCEVFVYMLELYVDKLIDLFNHHGEGKLDIKKDKKGMVVIQGSVIKKATTSKELFALFDEGSKNRHTSSTKMNADSSRSHLIIGIIIESTNITTGTMTKGKLSLVDLAGSERVAKTGATAEQLKEANSINKSLSALGDVISALSSEQSFIPYRNNKLTMLMQDSLGGNAKTLMFVNISPADYNAEETVISLTYASRVKLITNDAQKNADNKEITRLKGIIAKLKAGENVDEED</sequence>
<dbReference type="RefSeq" id="XP_019614503.1">
    <property type="nucleotide sequence ID" value="XM_019758944.1"/>
</dbReference>
<dbReference type="Proteomes" id="UP000515135">
    <property type="component" value="Unplaced"/>
</dbReference>
<feature type="binding site" evidence="5">
    <location>
        <begin position="1450"/>
        <end position="1457"/>
    </location>
    <ligand>
        <name>ATP</name>
        <dbReference type="ChEBI" id="CHEBI:30616"/>
    </ligand>
</feature>
<evidence type="ECO:0000256" key="1">
    <source>
        <dbReference type="ARBA" id="ARBA00004245"/>
    </source>
</evidence>
<feature type="region of interest" description="Disordered" evidence="7">
    <location>
        <begin position="957"/>
        <end position="985"/>
    </location>
</feature>
<evidence type="ECO:0000256" key="3">
    <source>
        <dbReference type="ARBA" id="ARBA00022840"/>
    </source>
</evidence>
<keyword evidence="9" id="KW-1185">Reference proteome</keyword>
<dbReference type="SMART" id="SM00129">
    <property type="entry name" value="KISc"/>
    <property type="match status" value="1"/>
</dbReference>
<feature type="coiled-coil region" evidence="6">
    <location>
        <begin position="568"/>
        <end position="639"/>
    </location>
</feature>
<feature type="compositionally biased region" description="Basic and acidic residues" evidence="7">
    <location>
        <begin position="964"/>
        <end position="980"/>
    </location>
</feature>
<feature type="compositionally biased region" description="Polar residues" evidence="7">
    <location>
        <begin position="224"/>
        <end position="236"/>
    </location>
</feature>
<dbReference type="GO" id="GO:0003777">
    <property type="term" value="F:microtubule motor activity"/>
    <property type="evidence" value="ECO:0007669"/>
    <property type="project" value="InterPro"/>
</dbReference>
<dbReference type="GO" id="GO:0005524">
    <property type="term" value="F:ATP binding"/>
    <property type="evidence" value="ECO:0007669"/>
    <property type="project" value="UniProtKB-UniRule"/>
</dbReference>
<feature type="region of interest" description="Disordered" evidence="7">
    <location>
        <begin position="1242"/>
        <end position="1265"/>
    </location>
</feature>
<feature type="compositionally biased region" description="Polar residues" evidence="7">
    <location>
        <begin position="263"/>
        <end position="273"/>
    </location>
</feature>
<dbReference type="OrthoDB" id="3176171at2759"/>
<evidence type="ECO:0000259" key="8">
    <source>
        <dbReference type="PROSITE" id="PS50067"/>
    </source>
</evidence>
<evidence type="ECO:0000313" key="10">
    <source>
        <dbReference type="RefSeq" id="XP_019614503.1"/>
    </source>
</evidence>
<dbReference type="PROSITE" id="PS00411">
    <property type="entry name" value="KINESIN_MOTOR_1"/>
    <property type="match status" value="1"/>
</dbReference>
<feature type="coiled-coil region" evidence="6">
    <location>
        <begin position="714"/>
        <end position="755"/>
    </location>
</feature>
<evidence type="ECO:0000256" key="2">
    <source>
        <dbReference type="ARBA" id="ARBA00022741"/>
    </source>
</evidence>
<feature type="region of interest" description="Disordered" evidence="7">
    <location>
        <begin position="1182"/>
        <end position="1230"/>
    </location>
</feature>
<feature type="region of interest" description="Disordered" evidence="7">
    <location>
        <begin position="796"/>
        <end position="846"/>
    </location>
</feature>
<feature type="compositionally biased region" description="Low complexity" evidence="7">
    <location>
        <begin position="1182"/>
        <end position="1199"/>
    </location>
</feature>
<feature type="compositionally biased region" description="Basic and acidic residues" evidence="7">
    <location>
        <begin position="1254"/>
        <end position="1265"/>
    </location>
</feature>
<dbReference type="GO" id="GO:0008017">
    <property type="term" value="F:microtubule binding"/>
    <property type="evidence" value="ECO:0007669"/>
    <property type="project" value="InterPro"/>
</dbReference>
<feature type="coiled-coil region" evidence="6">
    <location>
        <begin position="894"/>
        <end position="935"/>
    </location>
</feature>
<dbReference type="GeneID" id="109462403"/>
<dbReference type="PRINTS" id="PR00380">
    <property type="entry name" value="KINESINHEAVY"/>
</dbReference>
<evidence type="ECO:0000313" key="9">
    <source>
        <dbReference type="Proteomes" id="UP000515135"/>
    </source>
</evidence>
<comment type="subcellular location">
    <subcellularLocation>
        <location evidence="1">Cytoplasm</location>
        <location evidence="1">Cytoskeleton</location>
    </subcellularLocation>
</comment>
<proteinExistence type="inferred from homology"/>
<feature type="compositionally biased region" description="Basic and acidic residues" evidence="7">
    <location>
        <begin position="811"/>
        <end position="836"/>
    </location>
</feature>
<evidence type="ECO:0000256" key="4">
    <source>
        <dbReference type="ARBA" id="ARBA00023212"/>
    </source>
</evidence>
<keyword evidence="4" id="KW-0963">Cytoplasm</keyword>
<dbReference type="InterPro" id="IPR001752">
    <property type="entry name" value="Kinesin_motor_dom"/>
</dbReference>
<dbReference type="Gene3D" id="1.20.5.170">
    <property type="match status" value="1"/>
</dbReference>
<feature type="compositionally biased region" description="Polar residues" evidence="7">
    <location>
        <begin position="77"/>
        <end position="90"/>
    </location>
</feature>
<keyword evidence="6" id="KW-0175">Coiled coil</keyword>
<comment type="similarity">
    <text evidence="5">Belongs to the TRAFAC class myosin-kinesin ATPase superfamily. Kinesin family.</text>
</comment>
<feature type="compositionally biased region" description="Basic and acidic residues" evidence="7">
    <location>
        <begin position="124"/>
        <end position="134"/>
    </location>
</feature>
<dbReference type="InterPro" id="IPR019821">
    <property type="entry name" value="Kinesin_motor_CS"/>
</dbReference>
<dbReference type="PANTHER" id="PTHR47972">
    <property type="entry name" value="KINESIN-LIKE PROTEIN KLP-3"/>
    <property type="match status" value="1"/>
</dbReference>
<gene>
    <name evidence="10" type="primary">LOC109462403</name>
</gene>
<feature type="compositionally biased region" description="Basic and acidic residues" evidence="7">
    <location>
        <begin position="1220"/>
        <end position="1230"/>
    </location>
</feature>
<dbReference type="Gene3D" id="3.40.850.10">
    <property type="entry name" value="Kinesin motor domain"/>
    <property type="match status" value="1"/>
</dbReference>